<feature type="transmembrane region" description="Helical" evidence="1">
    <location>
        <begin position="37"/>
        <end position="56"/>
    </location>
</feature>
<dbReference type="EMBL" id="QMEY01000007">
    <property type="protein sequence ID" value="RBQ18674.1"/>
    <property type="molecule type" value="Genomic_DNA"/>
</dbReference>
<keyword evidence="3" id="KW-1185">Reference proteome</keyword>
<evidence type="ECO:0000256" key="1">
    <source>
        <dbReference type="SAM" id="Phobius"/>
    </source>
</evidence>
<keyword evidence="1" id="KW-0472">Membrane</keyword>
<sequence>MNTPAERDLPAGRHRLLKEFVMTEIANTPTVRSRLKLLAPVGALAAAVAVAVPLLMGTPAHAVTELPGGLIDITINEAKDPGRLQADLRALGANVVVDYVPKGKKCGPEPRAAHFLSKEEAALSVFPPPQGHETSFVIDPKVIGQGRTGVLEFSVSEEEDGARVAGIWARVAEGPVADCVLTDTPGAPLDH</sequence>
<evidence type="ECO:0000313" key="3">
    <source>
        <dbReference type="Proteomes" id="UP000253303"/>
    </source>
</evidence>
<dbReference type="OrthoDB" id="3525031at2"/>
<protein>
    <submittedName>
        <fullName evidence="2">Uncharacterized protein</fullName>
    </submittedName>
</protein>
<name>A0A366LZD2_9ACTN</name>
<gene>
    <name evidence="2" type="ORF">DP939_19535</name>
</gene>
<dbReference type="RefSeq" id="WP_113982144.1">
    <property type="nucleotide sequence ID" value="NZ_QMEY01000007.1"/>
</dbReference>
<accession>A0A366LZD2</accession>
<dbReference type="Proteomes" id="UP000253303">
    <property type="component" value="Unassembled WGS sequence"/>
</dbReference>
<proteinExistence type="predicted"/>
<evidence type="ECO:0000313" key="2">
    <source>
        <dbReference type="EMBL" id="RBQ18674.1"/>
    </source>
</evidence>
<keyword evidence="1" id="KW-0812">Transmembrane</keyword>
<keyword evidence="1" id="KW-1133">Transmembrane helix</keyword>
<organism evidence="2 3">
    <name type="scientific">Spongiactinospora rosea</name>
    <dbReference type="NCBI Taxonomy" id="2248750"/>
    <lineage>
        <taxon>Bacteria</taxon>
        <taxon>Bacillati</taxon>
        <taxon>Actinomycetota</taxon>
        <taxon>Actinomycetes</taxon>
        <taxon>Streptosporangiales</taxon>
        <taxon>Streptosporangiaceae</taxon>
        <taxon>Spongiactinospora</taxon>
    </lineage>
</organism>
<dbReference type="AlphaFoldDB" id="A0A366LZD2"/>
<reference evidence="2 3" key="1">
    <citation type="submission" date="2018-06" db="EMBL/GenBank/DDBJ databases">
        <title>Sphaerisporangium craniellae sp. nov., isolated from a marine sponge in the South China Sea.</title>
        <authorList>
            <person name="Li L."/>
        </authorList>
    </citation>
    <scope>NUCLEOTIDE SEQUENCE [LARGE SCALE GENOMIC DNA]</scope>
    <source>
        <strain evidence="2 3">LHW63015</strain>
    </source>
</reference>
<comment type="caution">
    <text evidence="2">The sequence shown here is derived from an EMBL/GenBank/DDBJ whole genome shotgun (WGS) entry which is preliminary data.</text>
</comment>